<feature type="region of interest" description="Disordered" evidence="1">
    <location>
        <begin position="525"/>
        <end position="562"/>
    </location>
</feature>
<feature type="compositionally biased region" description="Basic and acidic residues" evidence="1">
    <location>
        <begin position="416"/>
        <end position="426"/>
    </location>
</feature>
<protein>
    <submittedName>
        <fullName evidence="3">Uncharacterized protein</fullName>
    </submittedName>
</protein>
<evidence type="ECO:0000313" key="3">
    <source>
        <dbReference type="EMBL" id="KAH9507042.1"/>
    </source>
</evidence>
<evidence type="ECO:0000256" key="1">
    <source>
        <dbReference type="SAM" id="MobiDB-lite"/>
    </source>
</evidence>
<feature type="signal peptide" evidence="2">
    <location>
        <begin position="1"/>
        <end position="29"/>
    </location>
</feature>
<reference evidence="3" key="1">
    <citation type="submission" date="2013-05" db="EMBL/GenBank/DDBJ databases">
        <authorList>
            <person name="Yim A.K.Y."/>
            <person name="Chan T.F."/>
            <person name="Ji K.M."/>
            <person name="Liu X.Y."/>
            <person name="Zhou J.W."/>
            <person name="Li R.Q."/>
            <person name="Yang K.Y."/>
            <person name="Li J."/>
            <person name="Li M."/>
            <person name="Law P.T.W."/>
            <person name="Wu Y.L."/>
            <person name="Cai Z.L."/>
            <person name="Qin H."/>
            <person name="Bao Y."/>
            <person name="Leung R.K.K."/>
            <person name="Ng P.K.S."/>
            <person name="Zou J."/>
            <person name="Zhong X.J."/>
            <person name="Ran P.X."/>
            <person name="Zhong N.S."/>
            <person name="Liu Z.G."/>
            <person name="Tsui S.K.W."/>
        </authorList>
    </citation>
    <scope>NUCLEOTIDE SEQUENCE</scope>
    <source>
        <strain evidence="3">Derf</strain>
        <tissue evidence="3">Whole organism</tissue>
    </source>
</reference>
<dbReference type="Proteomes" id="UP000790347">
    <property type="component" value="Unassembled WGS sequence"/>
</dbReference>
<proteinExistence type="predicted"/>
<keyword evidence="2" id="KW-0732">Signal</keyword>
<accession>A0A922HVH3</accession>
<feature type="compositionally biased region" description="Low complexity" evidence="1">
    <location>
        <begin position="528"/>
        <end position="559"/>
    </location>
</feature>
<feature type="compositionally biased region" description="Low complexity" evidence="1">
    <location>
        <begin position="427"/>
        <end position="446"/>
    </location>
</feature>
<comment type="caution">
    <text evidence="3">The sequence shown here is derived from an EMBL/GenBank/DDBJ whole genome shotgun (WGS) entry which is preliminary data.</text>
</comment>
<feature type="compositionally biased region" description="Basic residues" evidence="1">
    <location>
        <begin position="450"/>
        <end position="459"/>
    </location>
</feature>
<reference evidence="3" key="2">
    <citation type="journal article" date="2022" name="Res Sq">
        <title>Comparative Genomics Reveals Insights into the Divergent Evolution of Astigmatic Mites and Household Pest Adaptations.</title>
        <authorList>
            <person name="Xiong Q."/>
            <person name="Wan A.T.-Y."/>
            <person name="Liu X.-Y."/>
            <person name="Fung C.S.-H."/>
            <person name="Xiao X."/>
            <person name="Malainual N."/>
            <person name="Hou J."/>
            <person name="Wang L."/>
            <person name="Wang M."/>
            <person name="Yang K."/>
            <person name="Cui Y."/>
            <person name="Leung E."/>
            <person name="Nong W."/>
            <person name="Shin S.-K."/>
            <person name="Au S."/>
            <person name="Jeong K.Y."/>
            <person name="Chew F.T."/>
            <person name="Hui J."/>
            <person name="Leung T.F."/>
            <person name="Tungtrongchitr A."/>
            <person name="Zhong N."/>
            <person name="Liu Z."/>
            <person name="Tsui S."/>
        </authorList>
    </citation>
    <scope>NUCLEOTIDE SEQUENCE</scope>
    <source>
        <strain evidence="3">Derf</strain>
        <tissue evidence="3">Whole organism</tissue>
    </source>
</reference>
<gene>
    <name evidence="3" type="ORF">DERF_011746</name>
</gene>
<evidence type="ECO:0000256" key="2">
    <source>
        <dbReference type="SAM" id="SignalP"/>
    </source>
</evidence>
<dbReference type="AlphaFoldDB" id="A0A922HVH3"/>
<organism evidence="3 4">
    <name type="scientific">Dermatophagoides farinae</name>
    <name type="common">American house dust mite</name>
    <dbReference type="NCBI Taxonomy" id="6954"/>
    <lineage>
        <taxon>Eukaryota</taxon>
        <taxon>Metazoa</taxon>
        <taxon>Ecdysozoa</taxon>
        <taxon>Arthropoda</taxon>
        <taxon>Chelicerata</taxon>
        <taxon>Arachnida</taxon>
        <taxon>Acari</taxon>
        <taxon>Acariformes</taxon>
        <taxon>Sarcoptiformes</taxon>
        <taxon>Astigmata</taxon>
        <taxon>Psoroptidia</taxon>
        <taxon>Analgoidea</taxon>
        <taxon>Pyroglyphidae</taxon>
        <taxon>Dermatophagoidinae</taxon>
        <taxon>Dermatophagoides</taxon>
    </lineage>
</organism>
<dbReference type="OrthoDB" id="6511726at2759"/>
<sequence length="658" mass="75663">MLKSSSSSTLIWLSITILLLIDIFYSINGDDEQNFNNVDDDDQFELNDQLQSVAINLLKQSANRTFVTELVNENVDATKIQSYPSMDESIAKVYKQMTWSQIDALKNELQLHDHFIYEPIHEKCTEIATEFEQSCDHFDQNGDIYRLEKDFLATGDQVVSLQKMVIRIINSKLEQRLPKQPKSLAKQNYGIGTDILDQFDYLCRSFFGIPIPGYKTTVFTPINQLLALTERLQMIDTIRLPTDDEYDGKQIKIESNDHQSLNRLTILLRRLRHTYYLYRMSSYSNQLMDTYYLRPLAYQATLSLVDSVGYLTWSDPINNLILTQLRFLVQIFSGNLQPNIFTQPKIVKQSTKQIDPNQLRQLIRTLRQHEQKQHDHIEQNRLRTMMENLMKNQQKQQTQIDKILHVLASSSSLSSSKHEKKPEITHKSTTTTTTQKPITTKCTTTTEKPKKPHHPHHHMTTSTTTTTMIKVGHSKLEKATTTVRPSESVVRGGDTLRQLKQQRKLLNELLQELQKPFNHTDRFTCCTSHSSSSSSSSSMVKPNNNNHNKQKQQQQQNQKNAEKNLGQAQNALMAIMQNITPLITVMAQSQLVSQPKIDQSKLDLLTIVQTMNNNQQILLDSSTSSIIDFSGPFNIMTNLVNRLQQILDGFINDLNPIH</sequence>
<keyword evidence="4" id="KW-1185">Reference proteome</keyword>
<feature type="chain" id="PRO_5036880516" evidence="2">
    <location>
        <begin position="30"/>
        <end position="658"/>
    </location>
</feature>
<feature type="region of interest" description="Disordered" evidence="1">
    <location>
        <begin position="410"/>
        <end position="463"/>
    </location>
</feature>
<evidence type="ECO:0000313" key="4">
    <source>
        <dbReference type="Proteomes" id="UP000790347"/>
    </source>
</evidence>
<dbReference type="EMBL" id="ASGP02000005">
    <property type="protein sequence ID" value="KAH9507042.1"/>
    <property type="molecule type" value="Genomic_DNA"/>
</dbReference>
<name>A0A922HVH3_DERFA</name>